<dbReference type="SMART" id="SM00065">
    <property type="entry name" value="GAF"/>
    <property type="match status" value="3"/>
</dbReference>
<dbReference type="InterPro" id="IPR029016">
    <property type="entry name" value="GAF-like_dom_sf"/>
</dbReference>
<sequence>MARIAVVDDVAVNRELFAVILKQFGHVIDEADSGSQGLELVRRTRPDLIICDIVMPEMDGYDFVRTLRADPFLAGIPVIFCTAHFLEKEAQELAEACGVRAVLTKPIEPQHALQTVRGVLAGAPQAPPDGEPVIDRDFDRQHLQLISDKLSQKVTELQSVNDKLEALIELNLQLASERNKGSLLAHICVGARQLIGSEFGTVAVREADSESLAFVKHCGIDPALVAQMGPIRLDCESFRPVYREAQTLRLNIRPDRQAAAGLPSGYPQVRNLLVAPVKSLAATYGWICLANKREPGGFTEGDAALLQILAAQSGRIYENGSLYARLRQYAQELERGIVERDRAHRHLAAQFAVTRVLNEASCLEAATPLLLQAIGSELGMEAATLWRVDEHGEHLRCVDVWSYADESCRAFVEQSRRMSLVRDMGVPGAAWASGQPLWFADLRLHPGFLRAEAARKAGLVSGGAVPIMVGGRVIGVVDVFSRRRCELDERLADTLSTLAVQIGQFLERIAQQQRILRLTRVYAVLSGINSAIVRIHDRARLFREACRIAVKEGEFGIAWIGEVDASTEEVKPVAWAGVDDDIGAEPLSVRSDLELGQGAVGEAVRSAEPCVIDELDELGAVGKRREEALRRGYRSLIALPLIVDGRVVGVLVLYAREPGFFNEEEQELLTELANDVSFALEYIAKQDLLAYLAYHDVLTGLPNRAHLLDRLAVVRQVARHHRDDCIAVVLWDIDRFRNINDTFGRQVGDSVLRELARRLRAAWPDEGDVARLSVDQFGALLGGAFEPADIAHLVERTTAAVLDRPFVLAGEELRIALTAGVSLLCRQRGDDADAMLSNAEAALRKARASGAGYLFYGPEMNAQIAETLLLENKLRRALENDELLLHYQPKVCGNTGRLRGFEALLRWQEPGNGLVPPARFIPILEETGLIIPAGLLAIRRALTDIAAWQAEGLELQRVAVNVSPLQLQRPDFVASLRQIFDEHKLGVPPLDLEITESMIMSDMEGNVARLTELRDMGLEIAVDDFGTGYSSLAYLARLPVSALKVDRSFVATMTAAPESMTIVNTIISLAHALDLKVVAEGVENAEQARLLRLLKCDMLQGFLISRPLPPDQVPAFVRSLTAAG</sequence>
<dbReference type="Pfam" id="PF13185">
    <property type="entry name" value="GAF_2"/>
    <property type="match status" value="3"/>
</dbReference>
<reference evidence="9" key="1">
    <citation type="submission" date="2023-07" db="EMBL/GenBank/DDBJ databases">
        <title>Thauera sp. CAU 1555 isolated from sand of Yaerae Beach.</title>
        <authorList>
            <person name="Kim W."/>
        </authorList>
    </citation>
    <scope>NUCLEOTIDE SEQUENCE [LARGE SCALE GENOMIC DNA]</scope>
    <source>
        <strain evidence="9">CAU 1555</strain>
    </source>
</reference>
<dbReference type="Gene3D" id="3.30.70.270">
    <property type="match status" value="1"/>
</dbReference>
<dbReference type="PROSITE" id="PS50110">
    <property type="entry name" value="RESPONSE_REGULATORY"/>
    <property type="match status" value="1"/>
</dbReference>
<evidence type="ECO:0000256" key="2">
    <source>
        <dbReference type="ARBA" id="ARBA00022777"/>
    </source>
</evidence>
<dbReference type="PANTHER" id="PTHR33121">
    <property type="entry name" value="CYCLIC DI-GMP PHOSPHODIESTERASE PDEF"/>
    <property type="match status" value="1"/>
</dbReference>
<comment type="caution">
    <text evidence="8">The sequence shown here is derived from an EMBL/GenBank/DDBJ whole genome shotgun (WGS) entry which is preliminary data.</text>
</comment>
<dbReference type="Pfam" id="PF00072">
    <property type="entry name" value="Response_reg"/>
    <property type="match status" value="1"/>
</dbReference>
<dbReference type="SMART" id="SM00267">
    <property type="entry name" value="GGDEF"/>
    <property type="match status" value="1"/>
</dbReference>
<dbReference type="Gene3D" id="3.40.50.2300">
    <property type="match status" value="1"/>
</dbReference>
<gene>
    <name evidence="8" type="ORF">IFO67_08060</name>
</gene>
<evidence type="ECO:0000259" key="7">
    <source>
        <dbReference type="PROSITE" id="PS50887"/>
    </source>
</evidence>
<evidence type="ECO:0000256" key="4">
    <source>
        <dbReference type="SAM" id="Coils"/>
    </source>
</evidence>
<dbReference type="Gene3D" id="3.20.20.450">
    <property type="entry name" value="EAL domain"/>
    <property type="match status" value="1"/>
</dbReference>
<dbReference type="InterPro" id="IPR029787">
    <property type="entry name" value="Nucleotide_cyclase"/>
</dbReference>
<dbReference type="PANTHER" id="PTHR33121:SF70">
    <property type="entry name" value="SIGNALING PROTEIN YKOW"/>
    <property type="match status" value="1"/>
</dbReference>
<dbReference type="CDD" id="cd01949">
    <property type="entry name" value="GGDEF"/>
    <property type="match status" value="1"/>
</dbReference>
<feature type="domain" description="Response regulatory" evidence="5">
    <location>
        <begin position="3"/>
        <end position="120"/>
    </location>
</feature>
<feature type="domain" description="GGDEF" evidence="7">
    <location>
        <begin position="724"/>
        <end position="859"/>
    </location>
</feature>
<dbReference type="Gene3D" id="3.30.450.40">
    <property type="match status" value="3"/>
</dbReference>
<dbReference type="InterPro" id="IPR050706">
    <property type="entry name" value="Cyclic-di-GMP_PDE-like"/>
</dbReference>
<keyword evidence="2" id="KW-0418">Kinase</keyword>
<keyword evidence="3" id="KW-0597">Phosphoprotein</keyword>
<name>A0ABR9BBF4_9RHOO</name>
<evidence type="ECO:0000313" key="8">
    <source>
        <dbReference type="EMBL" id="MBD8502835.1"/>
    </source>
</evidence>
<dbReference type="SUPFAM" id="SSF55073">
    <property type="entry name" value="Nucleotide cyclase"/>
    <property type="match status" value="1"/>
</dbReference>
<dbReference type="SUPFAM" id="SSF52172">
    <property type="entry name" value="CheY-like"/>
    <property type="match status" value="1"/>
</dbReference>
<dbReference type="NCBIfam" id="TIGR00254">
    <property type="entry name" value="GGDEF"/>
    <property type="match status" value="1"/>
</dbReference>
<evidence type="ECO:0000313" key="9">
    <source>
        <dbReference type="Proteomes" id="UP000603602"/>
    </source>
</evidence>
<dbReference type="InterPro" id="IPR001789">
    <property type="entry name" value="Sig_transdc_resp-reg_receiver"/>
</dbReference>
<protein>
    <submittedName>
        <fullName evidence="8">EAL domain-containing protein</fullName>
    </submittedName>
</protein>
<evidence type="ECO:0000256" key="1">
    <source>
        <dbReference type="ARBA" id="ARBA00022679"/>
    </source>
</evidence>
<dbReference type="SMART" id="SM00448">
    <property type="entry name" value="REC"/>
    <property type="match status" value="1"/>
</dbReference>
<dbReference type="InterPro" id="IPR011006">
    <property type="entry name" value="CheY-like_superfamily"/>
</dbReference>
<keyword evidence="9" id="KW-1185">Reference proteome</keyword>
<dbReference type="CDD" id="cd01948">
    <property type="entry name" value="EAL"/>
    <property type="match status" value="1"/>
</dbReference>
<dbReference type="InterPro" id="IPR043128">
    <property type="entry name" value="Rev_trsase/Diguanyl_cyclase"/>
</dbReference>
<dbReference type="InterPro" id="IPR000160">
    <property type="entry name" value="GGDEF_dom"/>
</dbReference>
<dbReference type="SUPFAM" id="SSF141868">
    <property type="entry name" value="EAL domain-like"/>
    <property type="match status" value="1"/>
</dbReference>
<dbReference type="Proteomes" id="UP000603602">
    <property type="component" value="Unassembled WGS sequence"/>
</dbReference>
<evidence type="ECO:0000259" key="6">
    <source>
        <dbReference type="PROSITE" id="PS50883"/>
    </source>
</evidence>
<keyword evidence="4" id="KW-0175">Coiled coil</keyword>
<dbReference type="Pfam" id="PF00563">
    <property type="entry name" value="EAL"/>
    <property type="match status" value="1"/>
</dbReference>
<evidence type="ECO:0000256" key="3">
    <source>
        <dbReference type="PROSITE-ProRule" id="PRU00169"/>
    </source>
</evidence>
<dbReference type="InterPro" id="IPR035919">
    <property type="entry name" value="EAL_sf"/>
</dbReference>
<evidence type="ECO:0000259" key="5">
    <source>
        <dbReference type="PROSITE" id="PS50110"/>
    </source>
</evidence>
<dbReference type="Pfam" id="PF00990">
    <property type="entry name" value="GGDEF"/>
    <property type="match status" value="1"/>
</dbReference>
<proteinExistence type="predicted"/>
<keyword evidence="1" id="KW-0808">Transferase</keyword>
<feature type="coiled-coil region" evidence="4">
    <location>
        <begin position="147"/>
        <end position="177"/>
    </location>
</feature>
<dbReference type="PROSITE" id="PS50883">
    <property type="entry name" value="EAL"/>
    <property type="match status" value="1"/>
</dbReference>
<dbReference type="SUPFAM" id="SSF55781">
    <property type="entry name" value="GAF domain-like"/>
    <property type="match status" value="3"/>
</dbReference>
<dbReference type="InterPro" id="IPR003018">
    <property type="entry name" value="GAF"/>
</dbReference>
<feature type="domain" description="EAL" evidence="6">
    <location>
        <begin position="867"/>
        <end position="1121"/>
    </location>
</feature>
<dbReference type="InterPro" id="IPR001633">
    <property type="entry name" value="EAL_dom"/>
</dbReference>
<dbReference type="PROSITE" id="PS50887">
    <property type="entry name" value="GGDEF"/>
    <property type="match status" value="1"/>
</dbReference>
<dbReference type="EMBL" id="JACYTO010000001">
    <property type="protein sequence ID" value="MBD8502835.1"/>
    <property type="molecule type" value="Genomic_DNA"/>
</dbReference>
<organism evidence="8 9">
    <name type="scientific">Thauera sedimentorum</name>
    <dbReference type="NCBI Taxonomy" id="2767595"/>
    <lineage>
        <taxon>Bacteria</taxon>
        <taxon>Pseudomonadati</taxon>
        <taxon>Pseudomonadota</taxon>
        <taxon>Betaproteobacteria</taxon>
        <taxon>Rhodocyclales</taxon>
        <taxon>Zoogloeaceae</taxon>
        <taxon>Thauera</taxon>
    </lineage>
</organism>
<dbReference type="SMART" id="SM00052">
    <property type="entry name" value="EAL"/>
    <property type="match status" value="1"/>
</dbReference>
<dbReference type="RefSeq" id="WP_187717585.1">
    <property type="nucleotide sequence ID" value="NZ_JACTAH010000001.1"/>
</dbReference>
<accession>A0ABR9BBF4</accession>
<feature type="modified residue" description="4-aspartylphosphate" evidence="3">
    <location>
        <position position="52"/>
    </location>
</feature>